<dbReference type="PANTHER" id="PTHR30026:SF20">
    <property type="entry name" value="OUTER MEMBRANE PROTEIN TOLC"/>
    <property type="match status" value="1"/>
</dbReference>
<feature type="signal peptide" evidence="10">
    <location>
        <begin position="1"/>
        <end position="27"/>
    </location>
</feature>
<dbReference type="InterPro" id="IPR003423">
    <property type="entry name" value="OMP_efflux"/>
</dbReference>
<dbReference type="Pfam" id="PF02321">
    <property type="entry name" value="OEP"/>
    <property type="match status" value="2"/>
</dbReference>
<dbReference type="GO" id="GO:0015288">
    <property type="term" value="F:porin activity"/>
    <property type="evidence" value="ECO:0007669"/>
    <property type="project" value="TreeGrafter"/>
</dbReference>
<evidence type="ECO:0000256" key="7">
    <source>
        <dbReference type="ARBA" id="ARBA00023237"/>
    </source>
</evidence>
<dbReference type="OrthoDB" id="9813458at2"/>
<evidence type="ECO:0000256" key="1">
    <source>
        <dbReference type="ARBA" id="ARBA00004442"/>
    </source>
</evidence>
<dbReference type="Gene3D" id="1.20.1600.10">
    <property type="entry name" value="Outer membrane efflux proteins (OEP)"/>
    <property type="match status" value="1"/>
</dbReference>
<dbReference type="Proteomes" id="UP000003704">
    <property type="component" value="Unassembled WGS sequence"/>
</dbReference>
<dbReference type="RefSeq" id="WP_007183715.1">
    <property type="nucleotide sequence ID" value="NZ_AKGD01000001.1"/>
</dbReference>
<evidence type="ECO:0000256" key="5">
    <source>
        <dbReference type="ARBA" id="ARBA00022692"/>
    </source>
</evidence>
<dbReference type="InterPro" id="IPR051906">
    <property type="entry name" value="TolC-like"/>
</dbReference>
<dbReference type="NCBIfam" id="TIGR01844">
    <property type="entry name" value="type_I_sec_TolC"/>
    <property type="match status" value="1"/>
</dbReference>
<evidence type="ECO:0000256" key="4">
    <source>
        <dbReference type="ARBA" id="ARBA00022452"/>
    </source>
</evidence>
<keyword evidence="8" id="KW-0175">Coiled coil</keyword>
<evidence type="ECO:0000313" key="11">
    <source>
        <dbReference type="EMBL" id="EIT70622.1"/>
    </source>
</evidence>
<evidence type="ECO:0000313" key="12">
    <source>
        <dbReference type="Proteomes" id="UP000003704"/>
    </source>
</evidence>
<dbReference type="SUPFAM" id="SSF56954">
    <property type="entry name" value="Outer membrane efflux proteins (OEP)"/>
    <property type="match status" value="1"/>
</dbReference>
<comment type="subcellular location">
    <subcellularLocation>
        <location evidence="1">Cell outer membrane</location>
    </subcellularLocation>
</comment>
<protein>
    <submittedName>
        <fullName evidence="11">Uncharacterized protein</fullName>
    </submittedName>
</protein>
<name>I7ZFZ3_9GAMM</name>
<keyword evidence="12" id="KW-1185">Reference proteome</keyword>
<evidence type="ECO:0000256" key="6">
    <source>
        <dbReference type="ARBA" id="ARBA00023136"/>
    </source>
</evidence>
<feature type="region of interest" description="Disordered" evidence="9">
    <location>
        <begin position="88"/>
        <end position="108"/>
    </location>
</feature>
<dbReference type="GO" id="GO:1990281">
    <property type="term" value="C:efflux pump complex"/>
    <property type="evidence" value="ECO:0007669"/>
    <property type="project" value="TreeGrafter"/>
</dbReference>
<dbReference type="PANTHER" id="PTHR30026">
    <property type="entry name" value="OUTER MEMBRANE PROTEIN TOLC"/>
    <property type="match status" value="1"/>
</dbReference>
<evidence type="ECO:0000256" key="2">
    <source>
        <dbReference type="ARBA" id="ARBA00007613"/>
    </source>
</evidence>
<feature type="chain" id="PRO_5003712967" evidence="10">
    <location>
        <begin position="28"/>
        <end position="468"/>
    </location>
</feature>
<keyword evidence="3" id="KW-0813">Transport</keyword>
<proteinExistence type="inferred from homology"/>
<organism evidence="11 12">
    <name type="scientific">Hydrocarboniphaga effusa AP103</name>
    <dbReference type="NCBI Taxonomy" id="1172194"/>
    <lineage>
        <taxon>Bacteria</taxon>
        <taxon>Pseudomonadati</taxon>
        <taxon>Pseudomonadota</taxon>
        <taxon>Gammaproteobacteria</taxon>
        <taxon>Nevskiales</taxon>
        <taxon>Nevskiaceae</taxon>
        <taxon>Hydrocarboniphaga</taxon>
    </lineage>
</organism>
<dbReference type="GO" id="GO:0009279">
    <property type="term" value="C:cell outer membrane"/>
    <property type="evidence" value="ECO:0007669"/>
    <property type="project" value="UniProtKB-SubCell"/>
</dbReference>
<keyword evidence="7" id="KW-0998">Cell outer membrane</keyword>
<comment type="caution">
    <text evidence="11">The sequence shown here is derived from an EMBL/GenBank/DDBJ whole genome shotgun (WGS) entry which is preliminary data.</text>
</comment>
<evidence type="ECO:0000256" key="9">
    <source>
        <dbReference type="SAM" id="MobiDB-lite"/>
    </source>
</evidence>
<comment type="similarity">
    <text evidence="2">Belongs to the outer membrane factor (OMF) (TC 1.B.17) family.</text>
</comment>
<evidence type="ECO:0000256" key="3">
    <source>
        <dbReference type="ARBA" id="ARBA00022448"/>
    </source>
</evidence>
<dbReference type="STRING" id="1172194.WQQ_07590"/>
<gene>
    <name evidence="11" type="ORF">WQQ_07590</name>
</gene>
<dbReference type="InterPro" id="IPR010130">
    <property type="entry name" value="T1SS_OMP_TolC"/>
</dbReference>
<reference evidence="11 12" key="1">
    <citation type="journal article" date="2012" name="J. Bacteriol.">
        <title>Genome Sequence of n-Alkane-Degrading Hydrocarboniphaga effusa Strain AP103T (ATCC BAA-332T).</title>
        <authorList>
            <person name="Chang H.K."/>
            <person name="Zylstra G.J."/>
            <person name="Chae J.C."/>
        </authorList>
    </citation>
    <scope>NUCLEOTIDE SEQUENCE [LARGE SCALE GENOMIC DNA]</scope>
    <source>
        <strain evidence="11 12">AP103</strain>
    </source>
</reference>
<sequence>MTAAPRLDASRWLLAACLGGWTACAPAMSLTEALMAADGHDPTRAVFEAQFAADREAGIIERASIRPQVNLQGAANYAHTESKSTAFSNLGSGSGDAGGGSEEQQASSGVFKDSYPAWSASASLRQPLFRLDWFDIGDRAKALESQADLARRSARLDLQLRVAQRYFNVLIAQDELAQAEAEARAIGQSLDNTRQRYEVELAPGTDLKEAQARHDLAQADLVSARRNLQNARDELDETTGDGDASLPALPPEVSFPPLLPAHVDEWVGAARANSPRIALAEQSAIVARTRYQSARASAYPTLDLVGSVGRDDTSDFAFGQRTDDARVGVELNIPLYAGGATLAGLRQAGAQRDVAEADLVRIQRETERSTRQQYRTVETAYIEVNAYQRSLASAETAEIATRNGYDAGTRTITDVLDAQSRVVQSRRDLNTARYNLLLGLLQLKQIVGRLTVADFSEIDRLLAQPATP</sequence>
<feature type="coiled-coil region" evidence="8">
    <location>
        <begin position="176"/>
        <end position="241"/>
    </location>
</feature>
<evidence type="ECO:0000256" key="10">
    <source>
        <dbReference type="SAM" id="SignalP"/>
    </source>
</evidence>
<evidence type="ECO:0000256" key="8">
    <source>
        <dbReference type="SAM" id="Coils"/>
    </source>
</evidence>
<accession>I7ZFZ3</accession>
<feature type="compositionally biased region" description="Gly residues" evidence="9">
    <location>
        <begin position="92"/>
        <end position="101"/>
    </location>
</feature>
<dbReference type="EMBL" id="AKGD01000001">
    <property type="protein sequence ID" value="EIT70622.1"/>
    <property type="molecule type" value="Genomic_DNA"/>
</dbReference>
<dbReference type="PROSITE" id="PS51257">
    <property type="entry name" value="PROKAR_LIPOPROTEIN"/>
    <property type="match status" value="1"/>
</dbReference>
<dbReference type="PATRIC" id="fig|1172194.4.peg.726"/>
<keyword evidence="10" id="KW-0732">Signal</keyword>
<keyword evidence="6" id="KW-0472">Membrane</keyword>
<dbReference type="AlphaFoldDB" id="I7ZFZ3"/>
<keyword evidence="5" id="KW-0812">Transmembrane</keyword>
<keyword evidence="4" id="KW-1134">Transmembrane beta strand</keyword>
<dbReference type="GO" id="GO:0015562">
    <property type="term" value="F:efflux transmembrane transporter activity"/>
    <property type="evidence" value="ECO:0007669"/>
    <property type="project" value="InterPro"/>
</dbReference>